<dbReference type="Gene3D" id="1.10.8.10">
    <property type="entry name" value="DNA helicase RuvA subunit, C-terminal domain"/>
    <property type="match status" value="1"/>
</dbReference>
<evidence type="ECO:0000313" key="11">
    <source>
        <dbReference type="EMBL" id="PRW58158.1"/>
    </source>
</evidence>
<evidence type="ECO:0000256" key="3">
    <source>
        <dbReference type="ARBA" id="ARBA00022490"/>
    </source>
</evidence>
<dbReference type="STRING" id="3076.A0A2P6TVS1"/>
<evidence type="ECO:0000256" key="8">
    <source>
        <dbReference type="SAM" id="MobiDB-lite"/>
    </source>
</evidence>
<dbReference type="InterPro" id="IPR000626">
    <property type="entry name" value="Ubiquitin-like_dom"/>
</dbReference>
<evidence type="ECO:0000256" key="1">
    <source>
        <dbReference type="ARBA" id="ARBA00004496"/>
    </source>
</evidence>
<evidence type="ECO:0000259" key="9">
    <source>
        <dbReference type="PROSITE" id="PS50030"/>
    </source>
</evidence>
<dbReference type="Pfam" id="PF00240">
    <property type="entry name" value="ubiquitin"/>
    <property type="match status" value="1"/>
</dbReference>
<dbReference type="CDD" id="cd14309">
    <property type="entry name" value="UBA_scDdi1_like"/>
    <property type="match status" value="1"/>
</dbReference>
<dbReference type="GO" id="GO:0031593">
    <property type="term" value="F:polyubiquitin modification-dependent protein binding"/>
    <property type="evidence" value="ECO:0007669"/>
    <property type="project" value="UniProtKB-ARBA"/>
</dbReference>
<sequence>MQITVTVAETDGVVMVDLDPNDSVDTLKAVLEAETGLAAEQQRLLHNGRDVASGQTLGAAGIQANDLLMLLRRVPAGAARPAQQGAAAQPAAAQQAGNPVAMNHDGSAVNPELLMQFLESQPGQLEQLPPDLQAAVRSKNVAGMQDALRKMTEEKRKAAEEERRFMELAESDPFNPEVQRRLMEVIEQRNVHENMELALEHNPEAFSSVCMLYVNMEVAGFPLKAFIDSGAQMTIMSRSCAERCNLLRLMDRRWAGTAVGVGSAKILGRIHMVQLKAGASYFPFSITVLDQDGMEFLFGLDNLKRHQCCIDLKDNVLRFGSSGEALPFLPEHEIPKSEHKLAGGDLQSPSQSGPSAAAPAPAAQQPAASGGGAPAAAGGLPAGWEEKLERLQGLGFPRDACLQALRATNGNEEMAGSLLFGG</sequence>
<dbReference type="AlphaFoldDB" id="A0A2P6TVS1"/>
<evidence type="ECO:0000256" key="4">
    <source>
        <dbReference type="ARBA" id="ARBA00022670"/>
    </source>
</evidence>
<dbReference type="CDD" id="cd01796">
    <property type="entry name" value="Ubl_Ddi1_like"/>
    <property type="match status" value="1"/>
</dbReference>
<evidence type="ECO:0000256" key="6">
    <source>
        <dbReference type="ARBA" id="ARBA00022801"/>
    </source>
</evidence>
<comment type="subcellular location">
    <subcellularLocation>
        <location evidence="1">Cytoplasm</location>
    </subcellularLocation>
</comment>
<keyword evidence="7" id="KW-0175">Coiled coil</keyword>
<dbReference type="InterPro" id="IPR019103">
    <property type="entry name" value="Peptidase_aspartic_DDI1-type"/>
</dbReference>
<protein>
    <submittedName>
        <fullName evidence="11">DNA damage-inducible 1</fullName>
    </submittedName>
</protein>
<dbReference type="GO" id="GO:0005737">
    <property type="term" value="C:cytoplasm"/>
    <property type="evidence" value="ECO:0007669"/>
    <property type="project" value="UniProtKB-SubCell"/>
</dbReference>
<dbReference type="PROSITE" id="PS50030">
    <property type="entry name" value="UBA"/>
    <property type="match status" value="1"/>
</dbReference>
<comment type="caution">
    <text evidence="11">The sequence shown here is derived from an EMBL/GenBank/DDBJ whole genome shotgun (WGS) entry which is preliminary data.</text>
</comment>
<gene>
    <name evidence="11" type="ORF">C2E21_2717</name>
</gene>
<dbReference type="Pfam" id="PF09668">
    <property type="entry name" value="Asp_protease"/>
    <property type="match status" value="1"/>
</dbReference>
<dbReference type="InterPro" id="IPR029071">
    <property type="entry name" value="Ubiquitin-like_domsf"/>
</dbReference>
<dbReference type="GO" id="GO:0006508">
    <property type="term" value="P:proteolysis"/>
    <property type="evidence" value="ECO:0007669"/>
    <property type="project" value="UniProtKB-KW"/>
</dbReference>
<dbReference type="PROSITE" id="PS50053">
    <property type="entry name" value="UBIQUITIN_2"/>
    <property type="match status" value="1"/>
</dbReference>
<feature type="domain" description="UBA" evidence="9">
    <location>
        <begin position="385"/>
        <end position="422"/>
    </location>
</feature>
<dbReference type="InterPro" id="IPR033882">
    <property type="entry name" value="DDI1_N"/>
</dbReference>
<dbReference type="Proteomes" id="UP000239899">
    <property type="component" value="Unassembled WGS sequence"/>
</dbReference>
<dbReference type="InterPro" id="IPR015940">
    <property type="entry name" value="UBA"/>
</dbReference>
<dbReference type="SUPFAM" id="SSF50630">
    <property type="entry name" value="Acid proteases"/>
    <property type="match status" value="1"/>
</dbReference>
<evidence type="ECO:0000256" key="7">
    <source>
        <dbReference type="SAM" id="Coils"/>
    </source>
</evidence>
<evidence type="ECO:0000256" key="2">
    <source>
        <dbReference type="ARBA" id="ARBA00009136"/>
    </source>
</evidence>
<dbReference type="PANTHER" id="PTHR12917:SF1">
    <property type="entry name" value="AT13091P"/>
    <property type="match status" value="1"/>
</dbReference>
<evidence type="ECO:0000313" key="12">
    <source>
        <dbReference type="Proteomes" id="UP000239899"/>
    </source>
</evidence>
<feature type="coiled-coil region" evidence="7">
    <location>
        <begin position="141"/>
        <end position="171"/>
    </location>
</feature>
<dbReference type="OrthoDB" id="1047367at2759"/>
<dbReference type="InterPro" id="IPR009060">
    <property type="entry name" value="UBA-like_sf"/>
</dbReference>
<keyword evidence="4" id="KW-0645">Protease</keyword>
<keyword evidence="5" id="KW-0064">Aspartyl protease</keyword>
<organism evidence="11 12">
    <name type="scientific">Chlorella sorokiniana</name>
    <name type="common">Freshwater green alga</name>
    <dbReference type="NCBI Taxonomy" id="3076"/>
    <lineage>
        <taxon>Eukaryota</taxon>
        <taxon>Viridiplantae</taxon>
        <taxon>Chlorophyta</taxon>
        <taxon>core chlorophytes</taxon>
        <taxon>Trebouxiophyceae</taxon>
        <taxon>Chlorellales</taxon>
        <taxon>Chlorellaceae</taxon>
        <taxon>Chlorella clade</taxon>
        <taxon>Chlorella</taxon>
    </lineage>
</organism>
<feature type="compositionally biased region" description="Low complexity" evidence="8">
    <location>
        <begin position="346"/>
        <end position="380"/>
    </location>
</feature>
<accession>A0A2P6TVS1</accession>
<dbReference type="Pfam" id="PF00627">
    <property type="entry name" value="UBA"/>
    <property type="match status" value="1"/>
</dbReference>
<keyword evidence="3" id="KW-0963">Cytoplasm</keyword>
<dbReference type="Gene3D" id="2.40.70.10">
    <property type="entry name" value="Acid Proteases"/>
    <property type="match status" value="1"/>
</dbReference>
<name>A0A2P6TVS1_CHLSO</name>
<feature type="region of interest" description="Disordered" evidence="8">
    <location>
        <begin position="81"/>
        <end position="106"/>
    </location>
</feature>
<feature type="compositionally biased region" description="Low complexity" evidence="8">
    <location>
        <begin position="81"/>
        <end position="97"/>
    </location>
</feature>
<feature type="domain" description="Ubiquitin-like" evidence="10">
    <location>
        <begin position="1"/>
        <end position="77"/>
    </location>
</feature>
<dbReference type="SMART" id="SM00213">
    <property type="entry name" value="UBQ"/>
    <property type="match status" value="1"/>
</dbReference>
<keyword evidence="6" id="KW-0378">Hydrolase</keyword>
<reference evidence="11 12" key="1">
    <citation type="journal article" date="2018" name="Plant J.">
        <title>Genome sequences of Chlorella sorokiniana UTEX 1602 and Micractinium conductrix SAG 241.80: implications to maltose excretion by a green alga.</title>
        <authorList>
            <person name="Arriola M.B."/>
            <person name="Velmurugan N."/>
            <person name="Zhang Y."/>
            <person name="Plunkett M.H."/>
            <person name="Hondzo H."/>
            <person name="Barney B.M."/>
        </authorList>
    </citation>
    <scope>NUCLEOTIDE SEQUENCE [LARGE SCALE GENOMIC DNA]</scope>
    <source>
        <strain evidence="12">UTEX 1602</strain>
    </source>
</reference>
<dbReference type="GO" id="GO:0004190">
    <property type="term" value="F:aspartic-type endopeptidase activity"/>
    <property type="evidence" value="ECO:0007669"/>
    <property type="project" value="UniProtKB-KW"/>
</dbReference>
<dbReference type="SMART" id="SM00165">
    <property type="entry name" value="UBA"/>
    <property type="match status" value="1"/>
</dbReference>
<feature type="region of interest" description="Disordered" evidence="8">
    <location>
        <begin position="340"/>
        <end position="380"/>
    </location>
</feature>
<evidence type="ECO:0000259" key="10">
    <source>
        <dbReference type="PROSITE" id="PS50053"/>
    </source>
</evidence>
<dbReference type="PANTHER" id="PTHR12917">
    <property type="entry name" value="ASPARTYL PROTEASE DDI-RELATED"/>
    <property type="match status" value="1"/>
</dbReference>
<keyword evidence="12" id="KW-1185">Reference proteome</keyword>
<proteinExistence type="inferred from homology"/>
<comment type="similarity">
    <text evidence="2">Belongs to the DDI1 family.</text>
</comment>
<dbReference type="Gene3D" id="3.10.20.90">
    <property type="entry name" value="Phosphatidylinositol 3-kinase Catalytic Subunit, Chain A, domain 1"/>
    <property type="match status" value="1"/>
</dbReference>
<dbReference type="SUPFAM" id="SSF46934">
    <property type="entry name" value="UBA-like"/>
    <property type="match status" value="1"/>
</dbReference>
<dbReference type="SUPFAM" id="SSF54236">
    <property type="entry name" value="Ubiquitin-like"/>
    <property type="match status" value="1"/>
</dbReference>
<evidence type="ECO:0000256" key="5">
    <source>
        <dbReference type="ARBA" id="ARBA00022750"/>
    </source>
</evidence>
<dbReference type="EMBL" id="LHPG02000005">
    <property type="protein sequence ID" value="PRW58158.1"/>
    <property type="molecule type" value="Genomic_DNA"/>
</dbReference>
<dbReference type="InterPro" id="IPR021109">
    <property type="entry name" value="Peptidase_aspartic_dom_sf"/>
</dbReference>
<dbReference type="CDD" id="cd05479">
    <property type="entry name" value="RP_DDI"/>
    <property type="match status" value="1"/>
</dbReference>